<sequence>MTHRSRPGVFVIDCQTDDLSEAAAFWSAALGERVIVDDDGKYARVGDYDRRPRMLLQAVEHPSRIHLDIETDDREAEAKRLEAAGARRIETRERWIIMEAPSGHRFCLVGPQGDDFAEDTKMWGDA</sequence>
<dbReference type="EMBL" id="WPHG01000001">
    <property type="protein sequence ID" value="MVA95897.1"/>
    <property type="molecule type" value="Genomic_DNA"/>
</dbReference>
<dbReference type="CDD" id="cd06587">
    <property type="entry name" value="VOC"/>
    <property type="match status" value="1"/>
</dbReference>
<reference evidence="2 3" key="1">
    <citation type="submission" date="2019-12" db="EMBL/GenBank/DDBJ databases">
        <title>Nitratireductor arenosus sp. nov., Isolated from sea sand, Jeju island, South Korea.</title>
        <authorList>
            <person name="Kim W."/>
        </authorList>
    </citation>
    <scope>NUCLEOTIDE SEQUENCE [LARGE SCALE GENOMIC DNA]</scope>
    <source>
        <strain evidence="2 3">CAU 1489</strain>
    </source>
</reference>
<dbReference type="PANTHER" id="PTHR35908:SF1">
    <property type="entry name" value="CONSERVED PROTEIN"/>
    <property type="match status" value="1"/>
</dbReference>
<dbReference type="Proteomes" id="UP000463224">
    <property type="component" value="Unassembled WGS sequence"/>
</dbReference>
<feature type="domain" description="Glyoxalase-like" evidence="1">
    <location>
        <begin position="11"/>
        <end position="109"/>
    </location>
</feature>
<protein>
    <submittedName>
        <fullName evidence="2">VOC family protein</fullName>
    </submittedName>
</protein>
<name>A0A844QAF3_9HYPH</name>
<dbReference type="RefSeq" id="WP_156710768.1">
    <property type="nucleotide sequence ID" value="NZ_WPHG01000001.1"/>
</dbReference>
<organism evidence="2 3">
    <name type="scientific">Nitratireductor arenosus</name>
    <dbReference type="NCBI Taxonomy" id="2682096"/>
    <lineage>
        <taxon>Bacteria</taxon>
        <taxon>Pseudomonadati</taxon>
        <taxon>Pseudomonadota</taxon>
        <taxon>Alphaproteobacteria</taxon>
        <taxon>Hyphomicrobiales</taxon>
        <taxon>Phyllobacteriaceae</taxon>
        <taxon>Nitratireductor</taxon>
    </lineage>
</organism>
<evidence type="ECO:0000313" key="2">
    <source>
        <dbReference type="EMBL" id="MVA95897.1"/>
    </source>
</evidence>
<comment type="caution">
    <text evidence="2">The sequence shown here is derived from an EMBL/GenBank/DDBJ whole genome shotgun (WGS) entry which is preliminary data.</text>
</comment>
<evidence type="ECO:0000259" key="1">
    <source>
        <dbReference type="Pfam" id="PF18029"/>
    </source>
</evidence>
<proteinExistence type="predicted"/>
<dbReference type="AlphaFoldDB" id="A0A844QAF3"/>
<evidence type="ECO:0000313" key="3">
    <source>
        <dbReference type="Proteomes" id="UP000463224"/>
    </source>
</evidence>
<dbReference type="Gene3D" id="3.10.180.10">
    <property type="entry name" value="2,3-Dihydroxybiphenyl 1,2-Dioxygenase, domain 1"/>
    <property type="match status" value="1"/>
</dbReference>
<dbReference type="InterPro" id="IPR041581">
    <property type="entry name" value="Glyoxalase_6"/>
</dbReference>
<dbReference type="PANTHER" id="PTHR35908">
    <property type="entry name" value="HYPOTHETICAL FUSION PROTEIN"/>
    <property type="match status" value="1"/>
</dbReference>
<dbReference type="InterPro" id="IPR029068">
    <property type="entry name" value="Glyas_Bleomycin-R_OHBP_Dase"/>
</dbReference>
<keyword evidence="3" id="KW-1185">Reference proteome</keyword>
<dbReference type="Pfam" id="PF18029">
    <property type="entry name" value="Glyoxalase_6"/>
    <property type="match status" value="1"/>
</dbReference>
<accession>A0A844QAF3</accession>
<dbReference type="SUPFAM" id="SSF54593">
    <property type="entry name" value="Glyoxalase/Bleomycin resistance protein/Dihydroxybiphenyl dioxygenase"/>
    <property type="match status" value="1"/>
</dbReference>
<gene>
    <name evidence="2" type="ORF">GN330_01335</name>
</gene>